<sequence length="81" mass="9243">AKLVQSWLKENVPNFWDLNTWPPYSPDLHPCDYCLWGKLESCAIHHNNVASLKASIKSELNKLDPAQVSTAWKGSYLGRPY</sequence>
<evidence type="ECO:0000313" key="2">
    <source>
        <dbReference type="Proteomes" id="UP000595437"/>
    </source>
</evidence>
<name>A0A7T8KJJ0_CALRO</name>
<dbReference type="Proteomes" id="UP000595437">
    <property type="component" value="Chromosome 1"/>
</dbReference>
<reference evidence="2" key="1">
    <citation type="submission" date="2021-01" db="EMBL/GenBank/DDBJ databases">
        <title>Caligus Genome Assembly.</title>
        <authorList>
            <person name="Gallardo-Escarate C."/>
        </authorList>
    </citation>
    <scope>NUCLEOTIDE SEQUENCE [LARGE SCALE GENOMIC DNA]</scope>
</reference>
<dbReference type="InterPro" id="IPR036397">
    <property type="entry name" value="RNaseH_sf"/>
</dbReference>
<dbReference type="GO" id="GO:0003676">
    <property type="term" value="F:nucleic acid binding"/>
    <property type="evidence" value="ECO:0007669"/>
    <property type="project" value="InterPro"/>
</dbReference>
<dbReference type="Gene3D" id="3.30.420.10">
    <property type="entry name" value="Ribonuclease H-like superfamily/Ribonuclease H"/>
    <property type="match status" value="1"/>
</dbReference>
<gene>
    <name evidence="1" type="ORF">FKW44_001843</name>
</gene>
<organism evidence="1 2">
    <name type="scientific">Caligus rogercresseyi</name>
    <name type="common">Sea louse</name>
    <dbReference type="NCBI Taxonomy" id="217165"/>
    <lineage>
        <taxon>Eukaryota</taxon>
        <taxon>Metazoa</taxon>
        <taxon>Ecdysozoa</taxon>
        <taxon>Arthropoda</taxon>
        <taxon>Crustacea</taxon>
        <taxon>Multicrustacea</taxon>
        <taxon>Hexanauplia</taxon>
        <taxon>Copepoda</taxon>
        <taxon>Siphonostomatoida</taxon>
        <taxon>Caligidae</taxon>
        <taxon>Caligus</taxon>
    </lineage>
</organism>
<dbReference type="EMBL" id="CP045890">
    <property type="protein sequence ID" value="QQP56995.1"/>
    <property type="molecule type" value="Genomic_DNA"/>
</dbReference>
<dbReference type="AlphaFoldDB" id="A0A7T8KJJ0"/>
<accession>A0A7T8KJJ0</accession>
<evidence type="ECO:0000313" key="1">
    <source>
        <dbReference type="EMBL" id="QQP56995.1"/>
    </source>
</evidence>
<feature type="non-terminal residue" evidence="1">
    <location>
        <position position="1"/>
    </location>
</feature>
<keyword evidence="2" id="KW-1185">Reference proteome</keyword>
<proteinExistence type="predicted"/>
<dbReference type="OrthoDB" id="8045643at2759"/>
<protein>
    <submittedName>
        <fullName evidence="1">Transposable element tcb1 transposase</fullName>
    </submittedName>
</protein>